<feature type="chain" id="PRO_5002329834" evidence="1">
    <location>
        <begin position="32"/>
        <end position="644"/>
    </location>
</feature>
<proteinExistence type="predicted"/>
<dbReference type="Proteomes" id="UP000032336">
    <property type="component" value="Unassembled WGS sequence"/>
</dbReference>
<dbReference type="Gene3D" id="3.20.20.80">
    <property type="entry name" value="Glycosidases"/>
    <property type="match status" value="1"/>
</dbReference>
<sequence length="644" mass="65538">MFRHGLKTSLRSLAISLILVLAAIAIPQAQGRTTSTSLPPSHLTSTTTASAGYLLAGADGSVYGFGTQTYGSTYSDGITGLSGSHPLNAPIVGMAATSNGGGYWMVGKDGGVFNFGNATNYGSTYTYGITGLSGSHPLNAPIVGMAATPNGKGYWLVSADGGVFNFGNARFYGSTYTYGITGLSGSHPLNAPIVGIVPTANGQGYWLIAADGGVFDFGNAGFYGSTYTYGITGLSGSHPLNAPIVGMAATSNGGGYWMVAADGGVFDFGNAGFYGSTYSDGLTGLSGSHPLNKPVVGMTVTPGGHGYWLVAADGGVFNFGSAPFLNSLGSQKIPAPIVAMVMVPQIHGYDVSNWNCQDLPNSPQGLMFVETNGYPFSFDYAPPNSPSCGVPSGGISQGLMAALQIAGNATQPFVYLGDNPSPSNANPAVTDFVPSGCANNSTDVGLAAVGTSLPGWNSTTCQYDEPTATGTFANTPVTTQGCQLYVDAGHSCAAPGANFNFGWQQAIFAYDTATLNANAANLPSIVRNTWWLDIESGGSWTGNGAHNYDAILGSIAALESLGVANVGFYSTNYQWSQITAGAPNGAALPSGSPLWVPDPGASPASVCSGTAGYSYAPFGGGTIRYVQYGTTSQFGGAVDEDASC</sequence>
<evidence type="ECO:0000256" key="1">
    <source>
        <dbReference type="SAM" id="SignalP"/>
    </source>
</evidence>
<accession>A0A0D8FXQ7</accession>
<keyword evidence="3" id="KW-1185">Reference proteome</keyword>
<dbReference type="InterPro" id="IPR017853">
    <property type="entry name" value="GH"/>
</dbReference>
<dbReference type="eggNOG" id="COG2385">
    <property type="taxonomic scope" value="Bacteria"/>
</dbReference>
<dbReference type="EMBL" id="JXUW01000001">
    <property type="protein sequence ID" value="KJE78058.1"/>
    <property type="molecule type" value="Genomic_DNA"/>
</dbReference>
<dbReference type="PATRIC" id="fig|1121877.4.peg.53"/>
<organism evidence="2 3">
    <name type="scientific">Ferrimicrobium acidiphilum DSM 19497</name>
    <dbReference type="NCBI Taxonomy" id="1121877"/>
    <lineage>
        <taxon>Bacteria</taxon>
        <taxon>Bacillati</taxon>
        <taxon>Actinomycetota</taxon>
        <taxon>Acidimicrobiia</taxon>
        <taxon>Acidimicrobiales</taxon>
        <taxon>Acidimicrobiaceae</taxon>
        <taxon>Ferrimicrobium</taxon>
    </lineage>
</organism>
<comment type="caution">
    <text evidence="2">The sequence shown here is derived from an EMBL/GenBank/DDBJ whole genome shotgun (WGS) entry which is preliminary data.</text>
</comment>
<protein>
    <submittedName>
        <fullName evidence="2">Uncharacterized protein</fullName>
    </submittedName>
</protein>
<dbReference type="AlphaFoldDB" id="A0A0D8FXQ7"/>
<dbReference type="SUPFAM" id="SSF51445">
    <property type="entry name" value="(Trans)glycosidases"/>
    <property type="match status" value="1"/>
</dbReference>
<evidence type="ECO:0000313" key="3">
    <source>
        <dbReference type="Proteomes" id="UP000032336"/>
    </source>
</evidence>
<reference evidence="2 3" key="1">
    <citation type="submission" date="2015-01" db="EMBL/GenBank/DDBJ databases">
        <title>Draft genome of the acidophilic iron oxidizer Ferrimicrobium acidiphilum strain T23.</title>
        <authorList>
            <person name="Poehlein A."/>
            <person name="Eisen S."/>
            <person name="Schloemann M."/>
            <person name="Johnson B.D."/>
            <person name="Daniel R."/>
            <person name="Muehling M."/>
        </authorList>
    </citation>
    <scope>NUCLEOTIDE SEQUENCE [LARGE SCALE GENOMIC DNA]</scope>
    <source>
        <strain evidence="2 3">T23</strain>
    </source>
</reference>
<gene>
    <name evidence="2" type="ORF">FEAC_00480</name>
</gene>
<name>A0A0D8FXQ7_9ACTN</name>
<feature type="signal peptide" evidence="1">
    <location>
        <begin position="1"/>
        <end position="31"/>
    </location>
</feature>
<keyword evidence="1" id="KW-0732">Signal</keyword>
<evidence type="ECO:0000313" key="2">
    <source>
        <dbReference type="EMBL" id="KJE78058.1"/>
    </source>
</evidence>